<evidence type="ECO:0000256" key="2">
    <source>
        <dbReference type="ARBA" id="ARBA00022475"/>
    </source>
</evidence>
<protein>
    <submittedName>
        <fullName evidence="7">AbgT family transporter</fullName>
    </submittedName>
</protein>
<dbReference type="Proteomes" id="UP000298642">
    <property type="component" value="Chromosome"/>
</dbReference>
<keyword evidence="4 6" id="KW-1133">Transmembrane helix</keyword>
<feature type="transmembrane region" description="Helical" evidence="6">
    <location>
        <begin position="119"/>
        <end position="152"/>
    </location>
</feature>
<dbReference type="InterPro" id="IPR051679">
    <property type="entry name" value="DASS-Related_Transporters"/>
</dbReference>
<dbReference type="PANTHER" id="PTHR43652:SF2">
    <property type="entry name" value="BASIC AMINO ACID ANTIPORTER YFCC-RELATED"/>
    <property type="match status" value="1"/>
</dbReference>
<sequence>MQPKNSIRRKPAFPDGMLIVLGVIILCVIVTWFIPSGQYDRILDASGRQIVDPNSFHYIESEKISLLRIPHFIVEGTIAQAEMIFFLLTIGGCYEIVMHTGVLQAIIARMAKWKVRDMAFILVFTLVFAVIAAPAGGVVSFIGFAPIFVMIARAMGYDALVGVSLVLLGGAVGAAAGPITPFTTGVAQGIAELPLYSGLSYRIICMLVLWIVTALFIARYAKKVRLDPSKSYVYDLEQVQKNQEVEKHYDTDLSAQQIAILVIFILGLCLIIYGSLRLNWGNRVHMQIYLCMSVILAIVGKFNPNETVRVFVRGAKGMLAAALVLGLSRSISMILDEALVLDTVIYGCAAILNGLPTLLRGPAMLIANTVVNVFIISGSGQAAAVMPVFIPVADLVGLTRQTAVLAFNFGDGFSNWILPHSAPLMGFIGATSISYGKWFKYFWKLFLLWNALAMALLFIAQLMNYGPF</sequence>
<reference evidence="8" key="1">
    <citation type="submission" date="2018-12" db="EMBL/GenBank/DDBJ databases">
        <title>Dusodibacter welbiota gen. nov., sp. nov., isolated from human faeces and emended description of the Oscillibacter genus.</title>
        <authorList>
            <person name="Le Roy T."/>
            <person name="Van der Smissen P."/>
            <person name="Delzenne N."/>
            <person name="Muccioli G."/>
            <person name="Collet J.F."/>
            <person name="Cani P.D."/>
        </authorList>
    </citation>
    <scope>NUCLEOTIDE SEQUENCE [LARGE SCALE GENOMIC DNA]</scope>
    <source>
        <strain evidence="8">J115</strain>
    </source>
</reference>
<feature type="transmembrane region" description="Helical" evidence="6">
    <location>
        <begin position="258"/>
        <end position="278"/>
    </location>
</feature>
<organism evidence="7 8">
    <name type="scientific">Dysosmobacter welbionis</name>
    <dbReference type="NCBI Taxonomy" id="2093857"/>
    <lineage>
        <taxon>Bacteria</taxon>
        <taxon>Bacillati</taxon>
        <taxon>Bacillota</taxon>
        <taxon>Clostridia</taxon>
        <taxon>Eubacteriales</taxon>
        <taxon>Oscillospiraceae</taxon>
        <taxon>Dysosmobacter</taxon>
    </lineage>
</organism>
<comment type="subcellular location">
    <subcellularLocation>
        <location evidence="1">Cell membrane</location>
        <topology evidence="1">Multi-pass membrane protein</topology>
    </subcellularLocation>
</comment>
<dbReference type="Pfam" id="PF03606">
    <property type="entry name" value="DcuC"/>
    <property type="match status" value="1"/>
</dbReference>
<evidence type="ECO:0000256" key="4">
    <source>
        <dbReference type="ARBA" id="ARBA00022989"/>
    </source>
</evidence>
<dbReference type="EMBL" id="CP034413">
    <property type="protein sequence ID" value="QCI58494.1"/>
    <property type="molecule type" value="Genomic_DNA"/>
</dbReference>
<dbReference type="RefSeq" id="WP_119311463.1">
    <property type="nucleotide sequence ID" value="NZ_CP034413.3"/>
</dbReference>
<dbReference type="AlphaFoldDB" id="A0A4D7AG81"/>
<feature type="transmembrane region" description="Helical" evidence="6">
    <location>
        <begin position="413"/>
        <end position="433"/>
    </location>
</feature>
<feature type="transmembrane region" description="Helical" evidence="6">
    <location>
        <begin position="159"/>
        <end position="179"/>
    </location>
</feature>
<gene>
    <name evidence="7" type="ORF">EIO64_04065</name>
</gene>
<keyword evidence="8" id="KW-1185">Reference proteome</keyword>
<dbReference type="GO" id="GO:0005886">
    <property type="term" value="C:plasma membrane"/>
    <property type="evidence" value="ECO:0007669"/>
    <property type="project" value="UniProtKB-SubCell"/>
</dbReference>
<feature type="transmembrane region" description="Helical" evidence="6">
    <location>
        <begin position="12"/>
        <end position="34"/>
    </location>
</feature>
<proteinExistence type="predicted"/>
<dbReference type="GeneID" id="89522350"/>
<evidence type="ECO:0000256" key="1">
    <source>
        <dbReference type="ARBA" id="ARBA00004651"/>
    </source>
</evidence>
<feature type="transmembrane region" description="Helical" evidence="6">
    <location>
        <begin position="199"/>
        <end position="221"/>
    </location>
</feature>
<keyword evidence="5 6" id="KW-0472">Membrane</keyword>
<evidence type="ECO:0000256" key="3">
    <source>
        <dbReference type="ARBA" id="ARBA00022692"/>
    </source>
</evidence>
<name>A0A4D7AG81_9FIRM</name>
<keyword evidence="2" id="KW-1003">Cell membrane</keyword>
<dbReference type="PANTHER" id="PTHR43652">
    <property type="entry name" value="BASIC AMINO ACID ANTIPORTER YFCC-RELATED"/>
    <property type="match status" value="1"/>
</dbReference>
<evidence type="ECO:0000313" key="8">
    <source>
        <dbReference type="Proteomes" id="UP000298642"/>
    </source>
</evidence>
<feature type="transmembrane region" description="Helical" evidence="6">
    <location>
        <begin position="445"/>
        <end position="463"/>
    </location>
</feature>
<evidence type="ECO:0000313" key="7">
    <source>
        <dbReference type="EMBL" id="QCI58494.1"/>
    </source>
</evidence>
<evidence type="ECO:0000256" key="5">
    <source>
        <dbReference type="ARBA" id="ARBA00023136"/>
    </source>
</evidence>
<evidence type="ECO:0000256" key="6">
    <source>
        <dbReference type="SAM" id="Phobius"/>
    </source>
</evidence>
<dbReference type="KEGG" id="obj:EIO64_04065"/>
<accession>A0A4D7AG81</accession>
<keyword evidence="3 6" id="KW-0812">Transmembrane</keyword>
<feature type="transmembrane region" description="Helical" evidence="6">
    <location>
        <begin position="371"/>
        <end position="393"/>
    </location>
</feature>
<dbReference type="InterPro" id="IPR018385">
    <property type="entry name" value="C4_dicarb_anaerob_car-like"/>
</dbReference>